<sequence length="107" mass="12531">MKTLPKLLFFSGCVLLGISYSWQLSFGIYVFLDAFCYFVDFYKKQYLKITLLYNGKEQGSYTEKAPAYIEVEDGRTGTRSDSDDMYKIEIVEMTKRQYESLPEFDGF</sequence>
<accession>A0A6M3KZL5</accession>
<dbReference type="AlphaFoldDB" id="A0A6M3KZL5"/>
<protein>
    <submittedName>
        <fullName evidence="1">Uncharacterized protein</fullName>
    </submittedName>
</protein>
<name>A0A6M3KZL5_9ZZZZ</name>
<dbReference type="EMBL" id="MT142663">
    <property type="protein sequence ID" value="QJA86854.1"/>
    <property type="molecule type" value="Genomic_DNA"/>
</dbReference>
<gene>
    <name evidence="1" type="ORF">MM415B03112_0011</name>
</gene>
<evidence type="ECO:0000313" key="1">
    <source>
        <dbReference type="EMBL" id="QJA86854.1"/>
    </source>
</evidence>
<reference evidence="1" key="1">
    <citation type="submission" date="2020-03" db="EMBL/GenBank/DDBJ databases">
        <title>The deep terrestrial virosphere.</title>
        <authorList>
            <person name="Holmfeldt K."/>
            <person name="Nilsson E."/>
            <person name="Simone D."/>
            <person name="Lopez-Fernandez M."/>
            <person name="Wu X."/>
            <person name="de Brujin I."/>
            <person name="Lundin D."/>
            <person name="Andersson A."/>
            <person name="Bertilsson S."/>
            <person name="Dopson M."/>
        </authorList>
    </citation>
    <scope>NUCLEOTIDE SEQUENCE</scope>
    <source>
        <strain evidence="1">MM415B03112</strain>
    </source>
</reference>
<proteinExistence type="predicted"/>
<organism evidence="1">
    <name type="scientific">viral metagenome</name>
    <dbReference type="NCBI Taxonomy" id="1070528"/>
    <lineage>
        <taxon>unclassified sequences</taxon>
        <taxon>metagenomes</taxon>
        <taxon>organismal metagenomes</taxon>
    </lineage>
</organism>